<evidence type="ECO:0008006" key="4">
    <source>
        <dbReference type="Google" id="ProtNLM"/>
    </source>
</evidence>
<feature type="region of interest" description="Disordered" evidence="1">
    <location>
        <begin position="578"/>
        <end position="611"/>
    </location>
</feature>
<reference evidence="2 3" key="1">
    <citation type="submission" date="2020-08" db="EMBL/GenBank/DDBJ databases">
        <title>Genomic Encyclopedia of Type Strains, Phase IV (KMG-IV): sequencing the most valuable type-strain genomes for metagenomic binning, comparative biology and taxonomic classification.</title>
        <authorList>
            <person name="Goeker M."/>
        </authorList>
    </citation>
    <scope>NUCLEOTIDE SEQUENCE [LARGE SCALE GENOMIC DNA]</scope>
    <source>
        <strain evidence="2 3">DSM 17498</strain>
    </source>
</reference>
<dbReference type="InterPro" id="IPR059166">
    <property type="entry name" value="PLD-like_cat"/>
</dbReference>
<dbReference type="Proteomes" id="UP000521227">
    <property type="component" value="Unassembled WGS sequence"/>
</dbReference>
<accession>A0A840MWL7</accession>
<dbReference type="CDD" id="cd09176">
    <property type="entry name" value="PLDc_unchar6"/>
    <property type="match status" value="1"/>
</dbReference>
<proteinExistence type="predicted"/>
<dbReference type="EMBL" id="JACHIJ010000003">
    <property type="protein sequence ID" value="MBB5052719.1"/>
    <property type="molecule type" value="Genomic_DNA"/>
</dbReference>
<dbReference type="Gene3D" id="3.30.870.10">
    <property type="entry name" value="Endonuclease Chain A"/>
    <property type="match status" value="1"/>
</dbReference>
<organism evidence="2 3">
    <name type="scientific">Afipia massiliensis</name>
    <dbReference type="NCBI Taxonomy" id="211460"/>
    <lineage>
        <taxon>Bacteria</taxon>
        <taxon>Pseudomonadati</taxon>
        <taxon>Pseudomonadota</taxon>
        <taxon>Alphaproteobacteria</taxon>
        <taxon>Hyphomicrobiales</taxon>
        <taxon>Nitrobacteraceae</taxon>
        <taxon>Afipia</taxon>
    </lineage>
</organism>
<dbReference type="AlphaFoldDB" id="A0A840MWL7"/>
<evidence type="ECO:0000313" key="3">
    <source>
        <dbReference type="Proteomes" id="UP000521227"/>
    </source>
</evidence>
<evidence type="ECO:0000256" key="1">
    <source>
        <dbReference type="SAM" id="MobiDB-lite"/>
    </source>
</evidence>
<protein>
    <recommendedName>
        <fullName evidence="4">Phospholipase D-like domain-containing protein</fullName>
    </recommendedName>
</protein>
<name>A0A840MWL7_9BRAD</name>
<gene>
    <name evidence="2" type="ORF">HNQ36_002693</name>
</gene>
<sequence length="812" mass="88738">MKLYEKYSEGGYHSSIASTFNVDFDAYETIVLSRLRGTGCRNNMLLCDSRMVTASLDGAFRLPRYAGRLYSVSGAQGERAGGVFHPKLLIQLGRQKGRLLIGSANLTASGIAGNLEIVSELRATAEPSGEREILRQAFDYLLRHLDHGDPTVEAQLEFMRRRTPWLSETEPALGAVSLADKTLAAFLASGADETLADRLVGLVHEPIHRLIIISPYWDEQLAALQHLTSAWKPAEVSVLVDKEVTAFPPLPPTLSPMLRLFDRGKAFKSRFIHAKVIIAQGASADHVLFGSANCTLAALGAGGIPGINAEASLYRRLPPGSALTELDLTEVFSSEPLSVADIPKRELPEDELELERLASAHPGAFQILGDQLSWRPSLNYAKVACDLTLQDQRGEEIIVDLVLLQSDGPVRRYRVSALPPDAAPVFARAKRPDEQWSSPAIITYPQDIQIASRERGLRQLEQALTGLEDTSVASLQTLEIFDLLRRLDQADQGGESAAFVPRAHREAKDAGGTYNVLTYEEFLNSRQDAGAQSGKSHHTTLAGSSHFSVRSVLNRLLGGAGEAVLEVEDEDAGVHDLTQNDEAPDEVVPDSGSTSHAGGATAEPTPSLDEIELARRRSRRAERDRLLKAVSQFQMRLKEKQETGSIDTIEMLRVRLMLMIICQAAYSADGKAVKRLPPDKVLAAEDSRNGWTDIVGRLIFALIHGANSPLRQLYFQNINGQVPVDLLECWATCYWCAQACFAAPVSAAQRQHMEKYLRPYIVALYQLTLPSEAELLGETVLDIMDRMSAVYGPAMGVGSVAEAHRASVKAAI</sequence>
<evidence type="ECO:0000313" key="2">
    <source>
        <dbReference type="EMBL" id="MBB5052719.1"/>
    </source>
</evidence>
<dbReference type="RefSeq" id="WP_184085750.1">
    <property type="nucleotide sequence ID" value="NZ_JACHIJ010000003.1"/>
</dbReference>
<dbReference type="CDD" id="cd09117">
    <property type="entry name" value="PLDc_Bfil_DEXD_like"/>
    <property type="match status" value="1"/>
</dbReference>
<comment type="caution">
    <text evidence="2">The sequence shown here is derived from an EMBL/GenBank/DDBJ whole genome shotgun (WGS) entry which is preliminary data.</text>
</comment>